<name>A0ACB6F468_9PLEO</name>
<gene>
    <name evidence="1" type="ORF">AG0111_0g12459</name>
</gene>
<evidence type="ECO:0000313" key="2">
    <source>
        <dbReference type="Proteomes" id="UP000293547"/>
    </source>
</evidence>
<dbReference type="EMBL" id="PDWZ02000018">
    <property type="protein sequence ID" value="KAB2099204.1"/>
    <property type="molecule type" value="Genomic_DNA"/>
</dbReference>
<organism evidence="1 2">
    <name type="scientific">Alternaria gaisen</name>
    <dbReference type="NCBI Taxonomy" id="167740"/>
    <lineage>
        <taxon>Eukaryota</taxon>
        <taxon>Fungi</taxon>
        <taxon>Dikarya</taxon>
        <taxon>Ascomycota</taxon>
        <taxon>Pezizomycotina</taxon>
        <taxon>Dothideomycetes</taxon>
        <taxon>Pleosporomycetidae</taxon>
        <taxon>Pleosporales</taxon>
        <taxon>Pleosporineae</taxon>
        <taxon>Pleosporaceae</taxon>
        <taxon>Alternaria</taxon>
        <taxon>Alternaria sect. Alternaria</taxon>
    </lineage>
</organism>
<protein>
    <submittedName>
        <fullName evidence="1">Uncharacterized protein</fullName>
    </submittedName>
</protein>
<proteinExistence type="predicted"/>
<evidence type="ECO:0000313" key="1">
    <source>
        <dbReference type="EMBL" id="KAB2099204.1"/>
    </source>
</evidence>
<sequence length="301" mass="33810">MLLENRTEQTDEREARLQALEIPIKGSTTLTRDSAVVLLRSRIGCIASAVAYIHESNIKHKDLKPSNILLSKNGLWLTDFGIATDFSVLTTSGTDNGERGTPKYFAPEVARFEPSGRAADIFSMGCIFFEIMILCFGHTLDLSTKPRHLDDKSFQSNLDNVNAWLTEEDWSEPKDPRSIDHYLLGMISTMVEAEADKRPTAGMVNWDVAMIRGLCSAYRSMRALSQGPGIYRACCYQEMFPIQCREMQPMPGTEVTVKITIGRTYFLPPYVDGCSSYIESMDEDFIEAVQMFTVSISEDSF</sequence>
<keyword evidence="2" id="KW-1185">Reference proteome</keyword>
<dbReference type="Proteomes" id="UP000293547">
    <property type="component" value="Unassembled WGS sequence"/>
</dbReference>
<accession>A0ACB6F468</accession>
<reference evidence="1 2" key="1">
    <citation type="journal article" date="2019" name="bioRxiv">
        <title>Genomics, evolutionary history and diagnostics of the Alternaria alternata species group including apple and Asian pear pathotypes.</title>
        <authorList>
            <person name="Armitage A.D."/>
            <person name="Cockerton H.M."/>
            <person name="Sreenivasaprasad S."/>
            <person name="Woodhall J.W."/>
            <person name="Lane C.R."/>
            <person name="Harrison R.J."/>
            <person name="Clarkson J.P."/>
        </authorList>
    </citation>
    <scope>NUCLEOTIDE SEQUENCE [LARGE SCALE GENOMIC DNA]</scope>
    <source>
        <strain evidence="1 2">FERA 650</strain>
    </source>
</reference>
<comment type="caution">
    <text evidence="1">The sequence shown here is derived from an EMBL/GenBank/DDBJ whole genome shotgun (WGS) entry which is preliminary data.</text>
</comment>